<dbReference type="Proteomes" id="UP000243217">
    <property type="component" value="Unassembled WGS sequence"/>
</dbReference>
<name>A0A1W0A0A0_9STRA</name>
<feature type="compositionally biased region" description="Low complexity" evidence="1">
    <location>
        <begin position="38"/>
        <end position="54"/>
    </location>
</feature>
<evidence type="ECO:0008006" key="4">
    <source>
        <dbReference type="Google" id="ProtNLM"/>
    </source>
</evidence>
<feature type="region of interest" description="Disordered" evidence="1">
    <location>
        <begin position="38"/>
        <end position="60"/>
    </location>
</feature>
<reference evidence="2 3" key="1">
    <citation type="journal article" date="2014" name="Genome Biol. Evol.">
        <title>The secreted proteins of Achlya hypogyna and Thraustotheca clavata identify the ancestral oomycete secretome and reveal gene acquisitions by horizontal gene transfer.</title>
        <authorList>
            <person name="Misner I."/>
            <person name="Blouin N."/>
            <person name="Leonard G."/>
            <person name="Richards T.A."/>
            <person name="Lane C.E."/>
        </authorList>
    </citation>
    <scope>NUCLEOTIDE SEQUENCE [LARGE SCALE GENOMIC DNA]</scope>
    <source>
        <strain evidence="2 3">ATCC 34112</strain>
    </source>
</reference>
<accession>A0A1W0A0A0</accession>
<keyword evidence="3" id="KW-1185">Reference proteome</keyword>
<proteinExistence type="predicted"/>
<gene>
    <name evidence="2" type="ORF">THRCLA_21116</name>
</gene>
<comment type="caution">
    <text evidence="2">The sequence shown here is derived from an EMBL/GenBank/DDBJ whole genome shotgun (WGS) entry which is preliminary data.</text>
</comment>
<dbReference type="AlphaFoldDB" id="A0A1W0A0A0"/>
<evidence type="ECO:0000256" key="1">
    <source>
        <dbReference type="SAM" id="MobiDB-lite"/>
    </source>
</evidence>
<dbReference type="EMBL" id="JNBS01000819">
    <property type="protein sequence ID" value="OQS03639.1"/>
    <property type="molecule type" value="Genomic_DNA"/>
</dbReference>
<sequence length="87" mass="8624">MLRMKVGATLSSTGTLTHLGIKNTFTTEQLAALKCSASVSSNSSNTTGNSNVSAITSPPPSTVKSSAVVESLATATVLTGAVIGALL</sequence>
<evidence type="ECO:0000313" key="2">
    <source>
        <dbReference type="EMBL" id="OQS03639.1"/>
    </source>
</evidence>
<organism evidence="2 3">
    <name type="scientific">Thraustotheca clavata</name>
    <dbReference type="NCBI Taxonomy" id="74557"/>
    <lineage>
        <taxon>Eukaryota</taxon>
        <taxon>Sar</taxon>
        <taxon>Stramenopiles</taxon>
        <taxon>Oomycota</taxon>
        <taxon>Saprolegniomycetes</taxon>
        <taxon>Saprolegniales</taxon>
        <taxon>Achlyaceae</taxon>
        <taxon>Thraustotheca</taxon>
    </lineage>
</organism>
<evidence type="ECO:0000313" key="3">
    <source>
        <dbReference type="Proteomes" id="UP000243217"/>
    </source>
</evidence>
<protein>
    <recommendedName>
        <fullName evidence="4">Secreted protein</fullName>
    </recommendedName>
</protein>